<keyword evidence="5" id="KW-1185">Reference proteome</keyword>
<dbReference type="OrthoDB" id="442064at2"/>
<dbReference type="RefSeq" id="WP_072936061.1">
    <property type="nucleotide sequence ID" value="NZ_FQUG01000007.1"/>
</dbReference>
<feature type="domain" description="Cas10/Cmr2 second palm" evidence="3">
    <location>
        <begin position="237"/>
        <end position="381"/>
    </location>
</feature>
<dbReference type="Proteomes" id="UP000184404">
    <property type="component" value="Unassembled WGS sequence"/>
</dbReference>
<organism evidence="4 5">
    <name type="scientific">Schwartzia succinivorans DSM 10502</name>
    <dbReference type="NCBI Taxonomy" id="1123243"/>
    <lineage>
        <taxon>Bacteria</taxon>
        <taxon>Bacillati</taxon>
        <taxon>Bacillota</taxon>
        <taxon>Negativicutes</taxon>
        <taxon>Selenomonadales</taxon>
        <taxon>Selenomonadaceae</taxon>
        <taxon>Schwartzia</taxon>
    </lineage>
</organism>
<protein>
    <recommendedName>
        <fullName evidence="3">Cas10/Cmr2 second palm domain-containing protein</fullName>
    </recommendedName>
</protein>
<dbReference type="EMBL" id="FQUG01000007">
    <property type="protein sequence ID" value="SHF15030.1"/>
    <property type="molecule type" value="Genomic_DNA"/>
</dbReference>
<dbReference type="Pfam" id="PF22335">
    <property type="entry name" value="Cas10-Cmr2_palm2"/>
    <property type="match status" value="1"/>
</dbReference>
<evidence type="ECO:0000313" key="5">
    <source>
        <dbReference type="Proteomes" id="UP000184404"/>
    </source>
</evidence>
<evidence type="ECO:0000256" key="1">
    <source>
        <dbReference type="ARBA" id="ARBA00022741"/>
    </source>
</evidence>
<dbReference type="GO" id="GO:0000166">
    <property type="term" value="F:nucleotide binding"/>
    <property type="evidence" value="ECO:0007669"/>
    <property type="project" value="UniProtKB-KW"/>
</dbReference>
<dbReference type="Gene3D" id="3.30.70.270">
    <property type="match status" value="1"/>
</dbReference>
<gene>
    <name evidence="4" type="ORF">SAMN02745190_01987</name>
</gene>
<accession>A0A1M4ZAG0</accession>
<sequence>MEYRAILFDTRSIQRYIYSGNRLKTNIGASYLVKHVFTDIVIPKLEEKLGEGSVDVDSWGKEPDMDFLAVPGHCAVVYCGGGKLLLVVSFEENGVEECRMLIRDISTELLVACPGLHIGAAFTAVHPNQPDEFQKEIDSVYSLSKQMQNRVLPAVNVPYPGLTMNCAVSGETASYYDAGREVQTDGEARFYSQEIYVKAKYAEKANAELKKQFADIIGDYRFPFQFDELGQRATENYIAVVHIDGNNMGTKFRNCKSQTEYRRMSEDINTKTVGCFGKLLEKIVNEYESYQDFLTLKDNILPIRPLILGGDDVTFICPAKLAVRFAKYFMELMADSASVPGIKSEAAKVIDSCGGIGIFKTSYPFFRGYQLSEQLCDAAKVRMRSEEAAEGSSWLDFAILHGEQAPTLEQIRAQEYAGARGSMHFGPYQVGHSDGKLPKSHRFDIENLLDCVAQFHSGKCMAKNKIKEMRSVLQHGEFEAVSFADQLRHQNQHVPKVKNWEVYEQEENSYWSGGRTPYVDAIEMMDFIPKGE</sequence>
<dbReference type="InterPro" id="IPR043128">
    <property type="entry name" value="Rev_trsase/Diguanyl_cyclase"/>
</dbReference>
<proteinExistence type="predicted"/>
<name>A0A1M4ZAG0_9FIRM</name>
<reference evidence="4 5" key="1">
    <citation type="submission" date="2016-11" db="EMBL/GenBank/DDBJ databases">
        <authorList>
            <person name="Jaros S."/>
            <person name="Januszkiewicz K."/>
            <person name="Wedrychowicz H."/>
        </authorList>
    </citation>
    <scope>NUCLEOTIDE SEQUENCE [LARGE SCALE GENOMIC DNA]</scope>
    <source>
        <strain evidence="4 5">DSM 10502</strain>
    </source>
</reference>
<dbReference type="InterPro" id="IPR054767">
    <property type="entry name" value="Cas10-Cmr2_palm2"/>
</dbReference>
<keyword evidence="1" id="KW-0547">Nucleotide-binding</keyword>
<evidence type="ECO:0000259" key="3">
    <source>
        <dbReference type="Pfam" id="PF22335"/>
    </source>
</evidence>
<evidence type="ECO:0000256" key="2">
    <source>
        <dbReference type="ARBA" id="ARBA00023118"/>
    </source>
</evidence>
<evidence type="ECO:0000313" key="4">
    <source>
        <dbReference type="EMBL" id="SHF15030.1"/>
    </source>
</evidence>
<dbReference type="AlphaFoldDB" id="A0A1M4ZAG0"/>
<dbReference type="STRING" id="1123243.SAMN02745190_01987"/>
<dbReference type="GO" id="GO:0051607">
    <property type="term" value="P:defense response to virus"/>
    <property type="evidence" value="ECO:0007669"/>
    <property type="project" value="UniProtKB-KW"/>
</dbReference>
<keyword evidence="2" id="KW-0051">Antiviral defense</keyword>